<feature type="transmembrane region" description="Helical" evidence="6">
    <location>
        <begin position="59"/>
        <end position="80"/>
    </location>
</feature>
<feature type="transmembrane region" description="Helical" evidence="6">
    <location>
        <begin position="227"/>
        <end position="251"/>
    </location>
</feature>
<dbReference type="InterPro" id="IPR001851">
    <property type="entry name" value="ABC_transp_permease"/>
</dbReference>
<dbReference type="Proteomes" id="UP000032680">
    <property type="component" value="Unassembled WGS sequence"/>
</dbReference>
<name>A0A0D6PAJ3_9PROT</name>
<evidence type="ECO:0000256" key="2">
    <source>
        <dbReference type="ARBA" id="ARBA00022475"/>
    </source>
</evidence>
<protein>
    <submittedName>
        <fullName evidence="7">ABC transporter amino acid permease</fullName>
    </submittedName>
</protein>
<dbReference type="PANTHER" id="PTHR43370">
    <property type="entry name" value="SUGAR ABC TRANSPORTER INTEGRAL MEMBRANE PROTEIN-RELATED"/>
    <property type="match status" value="1"/>
</dbReference>
<keyword evidence="2" id="KW-1003">Cell membrane</keyword>
<feature type="transmembrane region" description="Helical" evidence="6">
    <location>
        <begin position="115"/>
        <end position="133"/>
    </location>
</feature>
<dbReference type="EMBL" id="BANB01000500">
    <property type="protein sequence ID" value="GAN77894.1"/>
    <property type="molecule type" value="Genomic_DNA"/>
</dbReference>
<dbReference type="Pfam" id="PF02653">
    <property type="entry name" value="BPD_transp_2"/>
    <property type="match status" value="1"/>
</dbReference>
<organism evidence="7 8">
    <name type="scientific">Acidisphaera rubrifaciens HS-AP3</name>
    <dbReference type="NCBI Taxonomy" id="1231350"/>
    <lineage>
        <taxon>Bacteria</taxon>
        <taxon>Pseudomonadati</taxon>
        <taxon>Pseudomonadota</taxon>
        <taxon>Alphaproteobacteria</taxon>
        <taxon>Acetobacterales</taxon>
        <taxon>Acetobacteraceae</taxon>
        <taxon>Acidisphaera</taxon>
    </lineage>
</organism>
<feature type="transmembrane region" description="Helical" evidence="6">
    <location>
        <begin position="87"/>
        <end position="109"/>
    </location>
</feature>
<gene>
    <name evidence="7" type="ORF">Asru_0500_02</name>
</gene>
<comment type="caution">
    <text evidence="7">The sequence shown here is derived from an EMBL/GenBank/DDBJ whole genome shotgun (WGS) entry which is preliminary data.</text>
</comment>
<evidence type="ECO:0000256" key="6">
    <source>
        <dbReference type="SAM" id="Phobius"/>
    </source>
</evidence>
<feature type="transmembrane region" description="Helical" evidence="6">
    <location>
        <begin position="6"/>
        <end position="25"/>
    </location>
</feature>
<evidence type="ECO:0000256" key="5">
    <source>
        <dbReference type="ARBA" id="ARBA00023136"/>
    </source>
</evidence>
<dbReference type="CDD" id="cd06580">
    <property type="entry name" value="TM_PBP1_transp_TpRbsC_like"/>
    <property type="match status" value="1"/>
</dbReference>
<sequence length="306" mass="30620">MLLDLMSAAIRIATPLMFAALGGILSERAGVFAVGLEGMMLCGAFGATVGSALGGGALAGIAASMLCGALLAGVVVLVAVRAGADNMVTGLAANILALGLTSFLLRALFGHGAAAALHVALLPAIALPGLAAIPRIGPALFVQPPLTWAALVAVVPLTLFLTRTAPGLTLRAVGENPLAAYGAGADPGRVRALSVLACGAVAGLGGAVLCLQQVGTFTDGMTFGRGYLALAAIIVGRWMPYGTVLACLVFGAAEALDLRVQIIGLPISSYYVQMLPYVVALLVLVALGRAARLPAAIGTHFDRDAT</sequence>
<keyword evidence="4 6" id="KW-1133">Transmembrane helix</keyword>
<dbReference type="PANTHER" id="PTHR43370:SF1">
    <property type="entry name" value="GUANOSINE ABC TRANSPORTER PERMEASE PROTEIN NUPQ"/>
    <property type="match status" value="1"/>
</dbReference>
<dbReference type="GO" id="GO:0005886">
    <property type="term" value="C:plasma membrane"/>
    <property type="evidence" value="ECO:0007669"/>
    <property type="project" value="UniProtKB-SubCell"/>
</dbReference>
<reference evidence="7 8" key="1">
    <citation type="submission" date="2012-11" db="EMBL/GenBank/DDBJ databases">
        <title>Whole genome sequence of Acidisphaera rubrifaciens HS-AP3.</title>
        <authorList>
            <person name="Azuma Y."/>
            <person name="Higashiura N."/>
            <person name="Hirakawa H."/>
            <person name="Matsushita K."/>
        </authorList>
    </citation>
    <scope>NUCLEOTIDE SEQUENCE [LARGE SCALE GENOMIC DNA]</scope>
    <source>
        <strain evidence="7 8">HS-AP3</strain>
    </source>
</reference>
<keyword evidence="5 6" id="KW-0472">Membrane</keyword>
<accession>A0A0D6PAJ3</accession>
<feature type="transmembrane region" description="Helical" evidence="6">
    <location>
        <begin position="192"/>
        <end position="215"/>
    </location>
</feature>
<feature type="transmembrane region" description="Helical" evidence="6">
    <location>
        <begin position="32"/>
        <end position="53"/>
    </location>
</feature>
<evidence type="ECO:0000256" key="4">
    <source>
        <dbReference type="ARBA" id="ARBA00022989"/>
    </source>
</evidence>
<dbReference type="OrthoDB" id="9792579at2"/>
<evidence type="ECO:0000256" key="3">
    <source>
        <dbReference type="ARBA" id="ARBA00022692"/>
    </source>
</evidence>
<keyword evidence="3 6" id="KW-0812">Transmembrane</keyword>
<keyword evidence="8" id="KW-1185">Reference proteome</keyword>
<proteinExistence type="predicted"/>
<dbReference type="GO" id="GO:0022857">
    <property type="term" value="F:transmembrane transporter activity"/>
    <property type="evidence" value="ECO:0007669"/>
    <property type="project" value="InterPro"/>
</dbReference>
<dbReference type="RefSeq" id="WP_048862180.1">
    <property type="nucleotide sequence ID" value="NZ_BANB01000500.1"/>
</dbReference>
<dbReference type="AlphaFoldDB" id="A0A0D6PAJ3"/>
<feature type="transmembrane region" description="Helical" evidence="6">
    <location>
        <begin position="271"/>
        <end position="291"/>
    </location>
</feature>
<evidence type="ECO:0000313" key="7">
    <source>
        <dbReference type="EMBL" id="GAN77894.1"/>
    </source>
</evidence>
<evidence type="ECO:0000313" key="8">
    <source>
        <dbReference type="Proteomes" id="UP000032680"/>
    </source>
</evidence>
<feature type="transmembrane region" description="Helical" evidence="6">
    <location>
        <begin position="145"/>
        <end position="162"/>
    </location>
</feature>
<comment type="subcellular location">
    <subcellularLocation>
        <location evidence="1">Cell membrane</location>
        <topology evidence="1">Multi-pass membrane protein</topology>
    </subcellularLocation>
</comment>
<evidence type="ECO:0000256" key="1">
    <source>
        <dbReference type="ARBA" id="ARBA00004651"/>
    </source>
</evidence>